<evidence type="ECO:0000259" key="2">
    <source>
        <dbReference type="Pfam" id="PF04677"/>
    </source>
</evidence>
<comment type="caution">
    <text evidence="3">The sequence shown here is derived from an EMBL/GenBank/DDBJ whole genome shotgun (WGS) entry which is preliminary data.</text>
</comment>
<name>A0A8H5B327_9AGAR</name>
<dbReference type="GO" id="GO:0000398">
    <property type="term" value="P:mRNA splicing, via spliceosome"/>
    <property type="evidence" value="ECO:0007669"/>
    <property type="project" value="TreeGrafter"/>
</dbReference>
<dbReference type="InterPro" id="IPR006767">
    <property type="entry name" value="Cwf19-like_C_dom-2"/>
</dbReference>
<dbReference type="InterPro" id="IPR040194">
    <property type="entry name" value="Cwf19-like"/>
</dbReference>
<keyword evidence="4" id="KW-1185">Reference proteome</keyword>
<feature type="domain" description="Cwf19-like C-terminal" evidence="2">
    <location>
        <begin position="468"/>
        <end position="600"/>
    </location>
</feature>
<dbReference type="PANTHER" id="PTHR12072:SF4">
    <property type="entry name" value="CWF19-LIKE PROTEIN 1"/>
    <property type="match status" value="1"/>
</dbReference>
<accession>A0A8H5B327</accession>
<gene>
    <name evidence="3" type="ORF">D9611_004814</name>
</gene>
<dbReference type="InterPro" id="IPR006768">
    <property type="entry name" value="Cwf19-like_C_dom-1"/>
</dbReference>
<evidence type="ECO:0008006" key="5">
    <source>
        <dbReference type="Google" id="ProtNLM"/>
    </source>
</evidence>
<dbReference type="OrthoDB" id="444325at2759"/>
<organism evidence="3 4">
    <name type="scientific">Ephemerocybe angulata</name>
    <dbReference type="NCBI Taxonomy" id="980116"/>
    <lineage>
        <taxon>Eukaryota</taxon>
        <taxon>Fungi</taxon>
        <taxon>Dikarya</taxon>
        <taxon>Basidiomycota</taxon>
        <taxon>Agaricomycotina</taxon>
        <taxon>Agaricomycetes</taxon>
        <taxon>Agaricomycetidae</taxon>
        <taxon>Agaricales</taxon>
        <taxon>Agaricineae</taxon>
        <taxon>Psathyrellaceae</taxon>
        <taxon>Ephemerocybe</taxon>
    </lineage>
</organism>
<dbReference type="Proteomes" id="UP000541558">
    <property type="component" value="Unassembled WGS sequence"/>
</dbReference>
<dbReference type="PANTHER" id="PTHR12072">
    <property type="entry name" value="CWF19, CELL CYCLE CONTROL PROTEIN"/>
    <property type="match status" value="1"/>
</dbReference>
<evidence type="ECO:0000313" key="4">
    <source>
        <dbReference type="Proteomes" id="UP000541558"/>
    </source>
</evidence>
<protein>
    <recommendedName>
        <fullName evidence="5">Cwf19-like C-terminal domain-containing protein</fullName>
    </recommendedName>
</protein>
<dbReference type="GO" id="GO:0061632">
    <property type="term" value="F:RNA lariat debranching enzyme activator activity"/>
    <property type="evidence" value="ECO:0007669"/>
    <property type="project" value="TreeGrafter"/>
</dbReference>
<dbReference type="Pfam" id="PF04676">
    <property type="entry name" value="CwfJ_C_2"/>
    <property type="match status" value="1"/>
</dbReference>
<proteinExistence type="predicted"/>
<dbReference type="Pfam" id="PF04677">
    <property type="entry name" value="CwfJ_C_1"/>
    <property type="match status" value="1"/>
</dbReference>
<dbReference type="Gene3D" id="3.30.428.10">
    <property type="entry name" value="HIT-like"/>
    <property type="match status" value="1"/>
</dbReference>
<evidence type="ECO:0000259" key="1">
    <source>
        <dbReference type="Pfam" id="PF04676"/>
    </source>
</evidence>
<reference evidence="3 4" key="1">
    <citation type="journal article" date="2020" name="ISME J.">
        <title>Uncovering the hidden diversity of litter-decomposition mechanisms in mushroom-forming fungi.</title>
        <authorList>
            <person name="Floudas D."/>
            <person name="Bentzer J."/>
            <person name="Ahren D."/>
            <person name="Johansson T."/>
            <person name="Persson P."/>
            <person name="Tunlid A."/>
        </authorList>
    </citation>
    <scope>NUCLEOTIDE SEQUENCE [LARGE SCALE GENOMIC DNA]</scope>
    <source>
        <strain evidence="3 4">CBS 175.51</strain>
    </source>
</reference>
<feature type="domain" description="Cwf19-like protein C-terminal" evidence="1">
    <location>
        <begin position="628"/>
        <end position="696"/>
    </location>
</feature>
<dbReference type="EMBL" id="JAACJK010000220">
    <property type="protein sequence ID" value="KAF5315677.1"/>
    <property type="molecule type" value="Genomic_DNA"/>
</dbReference>
<evidence type="ECO:0000313" key="3">
    <source>
        <dbReference type="EMBL" id="KAF5315677.1"/>
    </source>
</evidence>
<dbReference type="GO" id="GO:0071014">
    <property type="term" value="C:post-mRNA release spliceosomal complex"/>
    <property type="evidence" value="ECO:0007669"/>
    <property type="project" value="TreeGrafter"/>
</dbReference>
<sequence>MSSTNAVKILTVGSAVGSIRELFAKVKAIDAKHGKFDLLLCTGDFFGPIQTPGENAIDDEVSQLLLGQIEAPIECYVMQGDQPLPEKVVEKFAKSGGELCKNVFLMSKSGTITTAHGLRIACLGGTYEPTIYSSSEAAPGFLSPFFARQTIERLLANSLTKASSSKSYTSLAAIQSTATDSQDIDIFLSNVWPASITQQTTAPLPDPQLSSLGAPPLDEAVTKIRPRYHFAAAGGSPPKFWEREPFVWEGEDARITRFVSLGAFGNEPATGKKQRWFYAFTISPITPTTAPAPKPANATRNPFTSGVRRNLGKRQLDDTAENFIWGAVNQGNKRTKVIPQGEPGKPPPGYKCRRCESTDVRNICGSASVRSFSEAGPISTLLAIVPKDKRHPKVTFAKYAIRLVTLFEIVPQGMLWATLGVRNPNQDTTVEPAAARTITSRIALKQIKADHLVPNEVQGVDLRRKSPVSPSDECWFCLSNPNLAKHLIVSIGSECYVTLPKGQIIPTHQDDYTAQVPGGGHLLIVPITHYPTFSTIPSDIAKPIIDETESYKTALRSMYEKFGAAAVVFEVGRLSAKGGHAHVQVVPIPLKLKDKVEEAFIKEGTQMGIDFESDPDAALEACQGGRGSYFRVDLPDGRKMVHVMKDHIPFSIQFGRQVLVSLLDMPDRFDWKACMLSEEDDRADAQAFKTAFAPFDPSL</sequence>
<dbReference type="AlphaFoldDB" id="A0A8H5B327"/>
<dbReference type="InterPro" id="IPR036265">
    <property type="entry name" value="HIT-like_sf"/>
</dbReference>
<dbReference type="CDD" id="cd07380">
    <property type="entry name" value="MPP_CWF19_N"/>
    <property type="match status" value="1"/>
</dbReference>
<dbReference type="SUPFAM" id="SSF54197">
    <property type="entry name" value="HIT-like"/>
    <property type="match status" value="1"/>
</dbReference>